<comment type="caution">
    <text evidence="5">The sequence shown here is derived from an EMBL/GenBank/DDBJ whole genome shotgun (WGS) entry which is preliminary data.</text>
</comment>
<gene>
    <name evidence="5" type="primary">otsB</name>
    <name evidence="5" type="ORF">DI616_00790</name>
</gene>
<comment type="cofactor">
    <cofactor evidence="4">
        <name>Mg(2+)</name>
        <dbReference type="ChEBI" id="CHEBI:18420"/>
    </cofactor>
</comment>
<protein>
    <recommendedName>
        <fullName evidence="4">Trehalose 6-phosphate phosphatase</fullName>
        <ecNumber evidence="4">3.1.3.12</ecNumber>
    </recommendedName>
</protein>
<dbReference type="AlphaFoldDB" id="A0A533ICG8"/>
<dbReference type="GO" id="GO:0046872">
    <property type="term" value="F:metal ion binding"/>
    <property type="evidence" value="ECO:0007669"/>
    <property type="project" value="UniProtKB-KW"/>
</dbReference>
<comment type="similarity">
    <text evidence="2 4">Belongs to the trehalose phosphatase family.</text>
</comment>
<dbReference type="PANTHER" id="PTHR43768:SF3">
    <property type="entry name" value="TREHALOSE 6-PHOSPHATE PHOSPHATASE"/>
    <property type="match status" value="1"/>
</dbReference>
<dbReference type="CDD" id="cd01627">
    <property type="entry name" value="HAD_TPP"/>
    <property type="match status" value="1"/>
</dbReference>
<dbReference type="Proteomes" id="UP000315344">
    <property type="component" value="Unassembled WGS sequence"/>
</dbReference>
<dbReference type="PANTHER" id="PTHR43768">
    <property type="entry name" value="TREHALOSE 6-PHOSPHATE PHOSPHATASE"/>
    <property type="match status" value="1"/>
</dbReference>
<comment type="function">
    <text evidence="4">Removes the phosphate from trehalose 6-phosphate to produce free trehalose.</text>
</comment>
<dbReference type="GO" id="GO:0004805">
    <property type="term" value="F:trehalose-phosphatase activity"/>
    <property type="evidence" value="ECO:0007669"/>
    <property type="project" value="UniProtKB-EC"/>
</dbReference>
<sequence>MHPPRLPEYAALFLDFDGVLVDIAARPDATVVPPALPRLLARLYDRQGGAVALISGRFVADLRKFLPDFPGLIAGSHGAELARGENVTTAIGGDLDAAAMHEAAYRLAEGHDAILIETKPLGVAMHFRADPSLEEVVKASMQQLTELFPGTKLQPAKMAIELQPDGVGKGGALALLMDEPPFTGRVPVYAGDDLTDEPAMAEAQSRGGFAIKIGEGESVADYRLAGPAEMAAWLDSAFQP</sequence>
<dbReference type="InterPro" id="IPR023214">
    <property type="entry name" value="HAD_sf"/>
</dbReference>
<dbReference type="GO" id="GO:0005992">
    <property type="term" value="P:trehalose biosynthetic process"/>
    <property type="evidence" value="ECO:0007669"/>
    <property type="project" value="UniProtKB-UniPathway"/>
</dbReference>
<dbReference type="NCBIfam" id="TIGR01484">
    <property type="entry name" value="HAD-SF-IIB"/>
    <property type="match status" value="1"/>
</dbReference>
<evidence type="ECO:0000313" key="6">
    <source>
        <dbReference type="Proteomes" id="UP000315344"/>
    </source>
</evidence>
<evidence type="ECO:0000256" key="1">
    <source>
        <dbReference type="ARBA" id="ARBA00005199"/>
    </source>
</evidence>
<dbReference type="Gene3D" id="3.40.50.1000">
    <property type="entry name" value="HAD superfamily/HAD-like"/>
    <property type="match status" value="1"/>
</dbReference>
<keyword evidence="3 4" id="KW-0378">Hydrolase</keyword>
<reference evidence="5 6" key="1">
    <citation type="journal article" date="2017" name="Nat. Commun.">
        <title>In situ click chemistry generation of cyclooxygenase-2 inhibitors.</title>
        <authorList>
            <person name="Bhardwaj A."/>
            <person name="Kaur J."/>
            <person name="Wuest M."/>
            <person name="Wuest F."/>
        </authorList>
    </citation>
    <scope>NUCLEOTIDE SEQUENCE [LARGE SCALE GENOMIC DNA]</scope>
    <source>
        <strain evidence="5">S2_012_000_R3_94</strain>
    </source>
</reference>
<dbReference type="Pfam" id="PF02358">
    <property type="entry name" value="Trehalose_PPase"/>
    <property type="match status" value="1"/>
</dbReference>
<dbReference type="InterPro" id="IPR003337">
    <property type="entry name" value="Trehalose_PPase"/>
</dbReference>
<proteinExistence type="inferred from homology"/>
<dbReference type="Gene3D" id="3.30.70.1020">
    <property type="entry name" value="Trehalose-6-phosphate phosphatase related protein, domain 2"/>
    <property type="match status" value="1"/>
</dbReference>
<dbReference type="UniPathway" id="UPA00299"/>
<evidence type="ECO:0000256" key="3">
    <source>
        <dbReference type="ARBA" id="ARBA00022801"/>
    </source>
</evidence>
<comment type="pathway">
    <text evidence="1 4">Glycan biosynthesis; trehalose biosynthesis.</text>
</comment>
<evidence type="ECO:0000313" key="5">
    <source>
        <dbReference type="EMBL" id="TKW68565.1"/>
    </source>
</evidence>
<dbReference type="SUPFAM" id="SSF56784">
    <property type="entry name" value="HAD-like"/>
    <property type="match status" value="1"/>
</dbReference>
<keyword evidence="4" id="KW-0460">Magnesium</keyword>
<comment type="catalytic activity">
    <reaction evidence="4">
        <text>alpha,alpha-trehalose 6-phosphate + H2O = alpha,alpha-trehalose + phosphate</text>
        <dbReference type="Rhea" id="RHEA:23420"/>
        <dbReference type="ChEBI" id="CHEBI:15377"/>
        <dbReference type="ChEBI" id="CHEBI:16551"/>
        <dbReference type="ChEBI" id="CHEBI:43474"/>
        <dbReference type="ChEBI" id="CHEBI:58429"/>
        <dbReference type="EC" id="3.1.3.12"/>
    </reaction>
</comment>
<evidence type="ECO:0000256" key="4">
    <source>
        <dbReference type="RuleBase" id="RU361117"/>
    </source>
</evidence>
<accession>A0A533ICG8</accession>
<dbReference type="InterPro" id="IPR036412">
    <property type="entry name" value="HAD-like_sf"/>
</dbReference>
<evidence type="ECO:0000256" key="2">
    <source>
        <dbReference type="ARBA" id="ARBA00008770"/>
    </source>
</evidence>
<dbReference type="EC" id="3.1.3.12" evidence="4"/>
<keyword evidence="4" id="KW-0479">Metal-binding</keyword>
<name>A0A533ICG8_PARDE</name>
<dbReference type="InterPro" id="IPR006379">
    <property type="entry name" value="HAD-SF_hydro_IIB"/>
</dbReference>
<dbReference type="InterPro" id="IPR044651">
    <property type="entry name" value="OTSB-like"/>
</dbReference>
<organism evidence="5 6">
    <name type="scientific">Paracoccus denitrificans</name>
    <dbReference type="NCBI Taxonomy" id="266"/>
    <lineage>
        <taxon>Bacteria</taxon>
        <taxon>Pseudomonadati</taxon>
        <taxon>Pseudomonadota</taxon>
        <taxon>Alphaproteobacteria</taxon>
        <taxon>Rhodobacterales</taxon>
        <taxon>Paracoccaceae</taxon>
        <taxon>Paracoccus</taxon>
    </lineage>
</organism>
<dbReference type="EMBL" id="VAFL01000001">
    <property type="protein sequence ID" value="TKW68565.1"/>
    <property type="molecule type" value="Genomic_DNA"/>
</dbReference>
<dbReference type="NCBIfam" id="TIGR00685">
    <property type="entry name" value="T6PP"/>
    <property type="match status" value="1"/>
</dbReference>